<dbReference type="InterPro" id="IPR026444">
    <property type="entry name" value="Secre_tail"/>
</dbReference>
<proteinExistence type="predicted"/>
<dbReference type="InterPro" id="IPR012938">
    <property type="entry name" value="Glc/Sorbosone_DH"/>
</dbReference>
<dbReference type="Pfam" id="PF07995">
    <property type="entry name" value="GSDH"/>
    <property type="match status" value="1"/>
</dbReference>
<evidence type="ECO:0000313" key="5">
    <source>
        <dbReference type="EMBL" id="NJX14600.1"/>
    </source>
</evidence>
<dbReference type="InterPro" id="IPR011042">
    <property type="entry name" value="6-blade_b-propeller_TolB-like"/>
</dbReference>
<dbReference type="EMBL" id="JAAVJS010000004">
    <property type="protein sequence ID" value="NJX14600.1"/>
    <property type="molecule type" value="Genomic_DNA"/>
</dbReference>
<comment type="caution">
    <text evidence="5">The sequence shown here is derived from an EMBL/GenBank/DDBJ whole genome shotgun (WGS) entry which is preliminary data.</text>
</comment>
<dbReference type="SUPFAM" id="SSF50952">
    <property type="entry name" value="Soluble quinoprotein glucose dehydrogenase"/>
    <property type="match status" value="1"/>
</dbReference>
<dbReference type="InterPro" id="IPR011041">
    <property type="entry name" value="Quinoprot_gluc/sorb_DH_b-prop"/>
</dbReference>
<name>A0ABX1D8J7_9FLAO</name>
<evidence type="ECO:0000259" key="3">
    <source>
        <dbReference type="Pfam" id="PF07995"/>
    </source>
</evidence>
<feature type="domain" description="Glucose/Sorbosone dehydrogenase" evidence="3">
    <location>
        <begin position="8"/>
        <end position="152"/>
    </location>
</feature>
<sequence>MSGNSGYTIPNSNPYSNSANGPDDPRPEIYAIGLRNPWKFSFDKTTSDLWIADVGQNAYEEINMVSASGAPGHNYGWRCYEASHEFNTSANCPPGGFNATVAPIAEYPHEGSGCSGSVTGGYVYRGTNYPSFNGKYVFADYCKQNIGLLTNNGSSWTLDFQTANITHGWTTLGEDASGELYIAGGSNIYKITDANLNTTAIINTDFDVLLNPSTKRVSVQLPSLTTNILIYNIQGRQVKTYYPTEKTFQFSVETYQKGLYFVEVNLNYGSRISKKLIIY</sequence>
<dbReference type="PANTHER" id="PTHR19328">
    <property type="entry name" value="HEDGEHOG-INTERACTING PROTEIN"/>
    <property type="match status" value="1"/>
</dbReference>
<evidence type="ECO:0000256" key="2">
    <source>
        <dbReference type="SAM" id="MobiDB-lite"/>
    </source>
</evidence>
<evidence type="ECO:0000256" key="1">
    <source>
        <dbReference type="ARBA" id="ARBA00022729"/>
    </source>
</evidence>
<reference evidence="5 6" key="1">
    <citation type="submission" date="2020-03" db="EMBL/GenBank/DDBJ databases">
        <title>Tamlana sp. nov, isolated from XXX.</title>
        <authorList>
            <person name="Cao W.R."/>
        </authorList>
    </citation>
    <scope>NUCLEOTIDE SEQUENCE [LARGE SCALE GENOMIC DNA]</scope>
    <source>
        <strain evidence="5 6">HST1-43</strain>
    </source>
</reference>
<dbReference type="Gene3D" id="2.120.10.30">
    <property type="entry name" value="TolB, C-terminal domain"/>
    <property type="match status" value="1"/>
</dbReference>
<evidence type="ECO:0000313" key="6">
    <source>
        <dbReference type="Proteomes" id="UP000760545"/>
    </source>
</evidence>
<gene>
    <name evidence="5" type="ORF">HC176_03755</name>
</gene>
<accession>A0ABX1D8J7</accession>
<organism evidence="5 6">
    <name type="scientific">Tamlana crocina</name>
    <dbReference type="NCBI Taxonomy" id="393006"/>
    <lineage>
        <taxon>Bacteria</taxon>
        <taxon>Pseudomonadati</taxon>
        <taxon>Bacteroidota</taxon>
        <taxon>Flavobacteriia</taxon>
        <taxon>Flavobacteriales</taxon>
        <taxon>Flavobacteriaceae</taxon>
        <taxon>Tamlana</taxon>
    </lineage>
</organism>
<protein>
    <submittedName>
        <fullName evidence="5">T9SS type A sorting domain-containing protein</fullName>
    </submittedName>
</protein>
<dbReference type="PANTHER" id="PTHR19328:SF75">
    <property type="entry name" value="ALDOSE SUGAR DEHYDROGENASE YLII"/>
    <property type="match status" value="1"/>
</dbReference>
<feature type="compositionally biased region" description="Polar residues" evidence="2">
    <location>
        <begin position="1"/>
        <end position="20"/>
    </location>
</feature>
<dbReference type="Proteomes" id="UP000760545">
    <property type="component" value="Unassembled WGS sequence"/>
</dbReference>
<keyword evidence="6" id="KW-1185">Reference proteome</keyword>
<dbReference type="NCBIfam" id="TIGR04183">
    <property type="entry name" value="Por_Secre_tail"/>
    <property type="match status" value="1"/>
</dbReference>
<evidence type="ECO:0000259" key="4">
    <source>
        <dbReference type="Pfam" id="PF18962"/>
    </source>
</evidence>
<keyword evidence="1" id="KW-0732">Signal</keyword>
<feature type="domain" description="Secretion system C-terminal sorting" evidence="4">
    <location>
        <begin position="211"/>
        <end position="278"/>
    </location>
</feature>
<dbReference type="Pfam" id="PF18962">
    <property type="entry name" value="Por_Secre_tail"/>
    <property type="match status" value="1"/>
</dbReference>
<feature type="region of interest" description="Disordered" evidence="2">
    <location>
        <begin position="1"/>
        <end position="27"/>
    </location>
</feature>